<evidence type="ECO:0000256" key="3">
    <source>
        <dbReference type="ARBA" id="ARBA00022475"/>
    </source>
</evidence>
<feature type="transmembrane region" description="Helical" evidence="9">
    <location>
        <begin position="33"/>
        <end position="66"/>
    </location>
</feature>
<evidence type="ECO:0000256" key="5">
    <source>
        <dbReference type="ARBA" id="ARBA00022692"/>
    </source>
</evidence>
<dbReference type="PANTHER" id="PTHR38686:SF1">
    <property type="entry name" value="APOLIPOPROTEIN N-ACYLTRANSFERASE"/>
    <property type="match status" value="1"/>
</dbReference>
<evidence type="ECO:0000256" key="4">
    <source>
        <dbReference type="ARBA" id="ARBA00022679"/>
    </source>
</evidence>
<keyword evidence="5 9" id="KW-0812">Transmembrane</keyword>
<evidence type="ECO:0000256" key="9">
    <source>
        <dbReference type="HAMAP-Rule" id="MF_01148"/>
    </source>
</evidence>
<name>A0ABV8UKW2_9PROT</name>
<evidence type="ECO:0000313" key="12">
    <source>
        <dbReference type="Proteomes" id="UP001595799"/>
    </source>
</evidence>
<keyword evidence="3 9" id="KW-1003">Cell membrane</keyword>
<evidence type="ECO:0000259" key="10">
    <source>
        <dbReference type="PROSITE" id="PS50263"/>
    </source>
</evidence>
<sequence>MSQQSLSNSRRPAPAWLERCADYLARTSGLQRLLLAIGLGALSAAAFPPVHMILLLLPAFCGLLWLLDGAHRGRQAFLIGWGFGFGQFVAGLYWIGIAMTVDLERFGWLMPTSVGGLSAGLALFPAFAVLLTWRFGGGGSARVFLLTAAWLLAEFLRAILLTGFPWNLLGSVWTFDAVPMQGAALFGVWGLSALTVLVASAPALLAGPSASPRAGRFILAALAAVALLWIGGIMRLQAVPDPGSEVQPDSRLRIVQPSISQQEKWRSDRREENLLQHMRMSISPSQEEITHYLWPETAVPYYLNQQPEILSALQEIIPPDGALLTGAMALDGEGEDRALFNSIFVVTAGEGIAERFDKFHLVPFGEYVPLRSLIDMTKITEGSIDFSAGPGPSVLEVPGLPPASPLVCYEVIFSGRVVDPDSPRPEWIFNVTNDAWFGHSSGPYQHFASARLRAVEEGLPLVRAANNGISAVVDPYGRVLERLPLDAVGVIDAELPTPAAGLPPYARLGRWSVAVLLALLLGAFLAARRYGADR</sequence>
<feature type="transmembrane region" description="Helical" evidence="9">
    <location>
        <begin position="78"/>
        <end position="96"/>
    </location>
</feature>
<protein>
    <recommendedName>
        <fullName evidence="9">Apolipoprotein N-acyltransferase</fullName>
        <shortName evidence="9">ALP N-acyltransferase</shortName>
        <ecNumber evidence="9">2.3.1.269</ecNumber>
    </recommendedName>
</protein>
<comment type="catalytic activity">
    <reaction evidence="9">
        <text>N-terminal S-1,2-diacyl-sn-glyceryl-L-cysteinyl-[lipoprotein] + a glycerophospholipid = N-acyl-S-1,2-diacyl-sn-glyceryl-L-cysteinyl-[lipoprotein] + a 2-acyl-sn-glycero-3-phospholipid + H(+)</text>
        <dbReference type="Rhea" id="RHEA:48228"/>
        <dbReference type="Rhea" id="RHEA-COMP:14681"/>
        <dbReference type="Rhea" id="RHEA-COMP:14684"/>
        <dbReference type="ChEBI" id="CHEBI:15378"/>
        <dbReference type="ChEBI" id="CHEBI:136912"/>
        <dbReference type="ChEBI" id="CHEBI:140656"/>
        <dbReference type="ChEBI" id="CHEBI:140657"/>
        <dbReference type="ChEBI" id="CHEBI:140660"/>
        <dbReference type="EC" id="2.3.1.269"/>
    </reaction>
</comment>
<evidence type="ECO:0000256" key="8">
    <source>
        <dbReference type="ARBA" id="ARBA00023315"/>
    </source>
</evidence>
<dbReference type="SUPFAM" id="SSF56317">
    <property type="entry name" value="Carbon-nitrogen hydrolase"/>
    <property type="match status" value="1"/>
</dbReference>
<feature type="transmembrane region" description="Helical" evidence="9">
    <location>
        <begin position="508"/>
        <end position="527"/>
    </location>
</feature>
<proteinExistence type="inferred from homology"/>
<feature type="transmembrane region" description="Helical" evidence="9">
    <location>
        <begin position="217"/>
        <end position="236"/>
    </location>
</feature>
<dbReference type="HAMAP" id="MF_01148">
    <property type="entry name" value="Lnt"/>
    <property type="match status" value="1"/>
</dbReference>
<comment type="caution">
    <text evidence="11">The sequence shown here is derived from an EMBL/GenBank/DDBJ whole genome shotgun (WGS) entry which is preliminary data.</text>
</comment>
<comment type="function">
    <text evidence="9">Catalyzes the phospholipid dependent N-acylation of the N-terminal cysteine of apolipoprotein, the last step in lipoprotein maturation.</text>
</comment>
<keyword evidence="7 9" id="KW-0472">Membrane</keyword>
<keyword evidence="6 9" id="KW-1133">Transmembrane helix</keyword>
<dbReference type="Pfam" id="PF00795">
    <property type="entry name" value="CN_hydrolase"/>
    <property type="match status" value="1"/>
</dbReference>
<dbReference type="EMBL" id="JBHSCW010000004">
    <property type="protein sequence ID" value="MFC4351937.1"/>
    <property type="molecule type" value="Genomic_DNA"/>
</dbReference>
<dbReference type="Proteomes" id="UP001595799">
    <property type="component" value="Unassembled WGS sequence"/>
</dbReference>
<keyword evidence="4 9" id="KW-0808">Transferase</keyword>
<feature type="transmembrane region" description="Helical" evidence="9">
    <location>
        <begin position="184"/>
        <end position="205"/>
    </location>
</feature>
<dbReference type="CDD" id="cd07571">
    <property type="entry name" value="ALP_N-acyl_transferase"/>
    <property type="match status" value="1"/>
</dbReference>
<comment type="subcellular location">
    <subcellularLocation>
        <location evidence="1 9">Cell membrane</location>
        <topology evidence="1 9">Multi-pass membrane protein</topology>
    </subcellularLocation>
</comment>
<dbReference type="PANTHER" id="PTHR38686">
    <property type="entry name" value="APOLIPOPROTEIN N-ACYLTRANSFERASE"/>
    <property type="match status" value="1"/>
</dbReference>
<dbReference type="RefSeq" id="WP_382422281.1">
    <property type="nucleotide sequence ID" value="NZ_JBHSCW010000004.1"/>
</dbReference>
<dbReference type="InterPro" id="IPR045378">
    <property type="entry name" value="LNT_N"/>
</dbReference>
<feature type="transmembrane region" description="Helical" evidence="9">
    <location>
        <begin position="143"/>
        <end position="164"/>
    </location>
</feature>
<evidence type="ECO:0000256" key="7">
    <source>
        <dbReference type="ARBA" id="ARBA00023136"/>
    </source>
</evidence>
<evidence type="ECO:0000313" key="11">
    <source>
        <dbReference type="EMBL" id="MFC4351937.1"/>
    </source>
</evidence>
<keyword evidence="8 9" id="KW-0012">Acyltransferase</keyword>
<dbReference type="InterPro" id="IPR003010">
    <property type="entry name" value="C-N_Hydrolase"/>
</dbReference>
<dbReference type="Pfam" id="PF20154">
    <property type="entry name" value="LNT_N"/>
    <property type="match status" value="1"/>
</dbReference>
<dbReference type="EC" id="2.3.1.269" evidence="9"/>
<evidence type="ECO:0000256" key="1">
    <source>
        <dbReference type="ARBA" id="ARBA00004651"/>
    </source>
</evidence>
<feature type="transmembrane region" description="Helical" evidence="9">
    <location>
        <begin position="108"/>
        <end position="131"/>
    </location>
</feature>
<dbReference type="InterPro" id="IPR036526">
    <property type="entry name" value="C-N_Hydrolase_sf"/>
</dbReference>
<dbReference type="InterPro" id="IPR004563">
    <property type="entry name" value="Apolipo_AcylTrfase"/>
</dbReference>
<evidence type="ECO:0000256" key="6">
    <source>
        <dbReference type="ARBA" id="ARBA00022989"/>
    </source>
</evidence>
<dbReference type="PROSITE" id="PS50263">
    <property type="entry name" value="CN_HYDROLASE"/>
    <property type="match status" value="1"/>
</dbReference>
<gene>
    <name evidence="9 11" type="primary">lnt</name>
    <name evidence="11" type="ORF">ACFOW6_10325</name>
</gene>
<keyword evidence="12" id="KW-1185">Reference proteome</keyword>
<comment type="similarity">
    <text evidence="2 9">Belongs to the CN hydrolase family. Apolipoprotein N-acyltransferase subfamily.</text>
</comment>
<evidence type="ECO:0000256" key="2">
    <source>
        <dbReference type="ARBA" id="ARBA00010065"/>
    </source>
</evidence>
<organism evidence="11 12">
    <name type="scientific">Fodinicurvata halophila</name>
    <dbReference type="NCBI Taxonomy" id="1419723"/>
    <lineage>
        <taxon>Bacteria</taxon>
        <taxon>Pseudomonadati</taxon>
        <taxon>Pseudomonadota</taxon>
        <taxon>Alphaproteobacteria</taxon>
        <taxon>Rhodospirillales</taxon>
        <taxon>Rhodovibrionaceae</taxon>
        <taxon>Fodinicurvata</taxon>
    </lineage>
</organism>
<dbReference type="NCBIfam" id="TIGR00546">
    <property type="entry name" value="lnt"/>
    <property type="match status" value="1"/>
</dbReference>
<accession>A0ABV8UKW2</accession>
<comment type="pathway">
    <text evidence="9">Protein modification; lipoprotein biosynthesis (N-acyl transfer).</text>
</comment>
<reference evidence="12" key="1">
    <citation type="journal article" date="2019" name="Int. J. Syst. Evol. Microbiol.">
        <title>The Global Catalogue of Microorganisms (GCM) 10K type strain sequencing project: providing services to taxonomists for standard genome sequencing and annotation.</title>
        <authorList>
            <consortium name="The Broad Institute Genomics Platform"/>
            <consortium name="The Broad Institute Genome Sequencing Center for Infectious Disease"/>
            <person name="Wu L."/>
            <person name="Ma J."/>
        </authorList>
    </citation>
    <scope>NUCLEOTIDE SEQUENCE [LARGE SCALE GENOMIC DNA]</scope>
    <source>
        <strain evidence="12">CECT 8472</strain>
    </source>
</reference>
<dbReference type="Gene3D" id="3.60.110.10">
    <property type="entry name" value="Carbon-nitrogen hydrolase"/>
    <property type="match status" value="1"/>
</dbReference>
<dbReference type="GO" id="GO:0016746">
    <property type="term" value="F:acyltransferase activity"/>
    <property type="evidence" value="ECO:0007669"/>
    <property type="project" value="UniProtKB-KW"/>
</dbReference>
<feature type="domain" description="CN hydrolase" evidence="10">
    <location>
        <begin position="255"/>
        <end position="497"/>
    </location>
</feature>